<evidence type="ECO:0000313" key="10">
    <source>
        <dbReference type="Proteomes" id="UP000253235"/>
    </source>
</evidence>
<dbReference type="Pfam" id="PF03349">
    <property type="entry name" value="Toluene_X"/>
    <property type="match status" value="1"/>
</dbReference>
<evidence type="ECO:0000256" key="4">
    <source>
        <dbReference type="ARBA" id="ARBA00022692"/>
    </source>
</evidence>
<keyword evidence="6" id="KW-0472">Membrane</keyword>
<organism evidence="9 10">
    <name type="scientific">Flavobacterium petrolei</name>
    <dbReference type="NCBI Taxonomy" id="2259594"/>
    <lineage>
        <taxon>Bacteria</taxon>
        <taxon>Pseudomonadati</taxon>
        <taxon>Bacteroidota</taxon>
        <taxon>Flavobacteriia</taxon>
        <taxon>Flavobacteriales</taxon>
        <taxon>Flavobacteriaceae</taxon>
        <taxon>Flavobacterium</taxon>
    </lineage>
</organism>
<dbReference type="EMBL" id="QNVY02000003">
    <property type="protein sequence ID" value="RYJ51566.1"/>
    <property type="molecule type" value="Genomic_DNA"/>
</dbReference>
<evidence type="ECO:0000256" key="7">
    <source>
        <dbReference type="ARBA" id="ARBA00023237"/>
    </source>
</evidence>
<evidence type="ECO:0000256" key="8">
    <source>
        <dbReference type="SAM" id="SignalP"/>
    </source>
</evidence>
<feature type="signal peptide" evidence="8">
    <location>
        <begin position="1"/>
        <end position="19"/>
    </location>
</feature>
<keyword evidence="10" id="KW-1185">Reference proteome</keyword>
<dbReference type="InterPro" id="IPR005017">
    <property type="entry name" value="OMPP1/FadL/TodX"/>
</dbReference>
<dbReference type="GO" id="GO:0015483">
    <property type="term" value="F:long-chain fatty acid transporting porin activity"/>
    <property type="evidence" value="ECO:0007669"/>
    <property type="project" value="TreeGrafter"/>
</dbReference>
<dbReference type="PANTHER" id="PTHR35093:SF8">
    <property type="entry name" value="OUTER MEMBRANE PROTEIN NMB0088-RELATED"/>
    <property type="match status" value="1"/>
</dbReference>
<dbReference type="SUPFAM" id="SSF56935">
    <property type="entry name" value="Porins"/>
    <property type="match status" value="1"/>
</dbReference>
<dbReference type="RefSeq" id="WP_113666204.1">
    <property type="nucleotide sequence ID" value="NZ_QNVY02000003.1"/>
</dbReference>
<dbReference type="PANTHER" id="PTHR35093">
    <property type="entry name" value="OUTER MEMBRANE PROTEIN NMB0088-RELATED"/>
    <property type="match status" value="1"/>
</dbReference>
<dbReference type="GO" id="GO:0009279">
    <property type="term" value="C:cell outer membrane"/>
    <property type="evidence" value="ECO:0007669"/>
    <property type="project" value="UniProtKB-SubCell"/>
</dbReference>
<protein>
    <submittedName>
        <fullName evidence="9">Transporter</fullName>
    </submittedName>
</protein>
<dbReference type="AlphaFoldDB" id="A0A482TVL2"/>
<evidence type="ECO:0000256" key="2">
    <source>
        <dbReference type="ARBA" id="ARBA00008163"/>
    </source>
</evidence>
<comment type="subcellular location">
    <subcellularLocation>
        <location evidence="1">Cell outer membrane</location>
        <topology evidence="1">Multi-pass membrane protein</topology>
    </subcellularLocation>
</comment>
<evidence type="ECO:0000256" key="3">
    <source>
        <dbReference type="ARBA" id="ARBA00022452"/>
    </source>
</evidence>
<feature type="chain" id="PRO_5019823406" evidence="8">
    <location>
        <begin position="20"/>
        <end position="528"/>
    </location>
</feature>
<sequence>MKKYIFLLALGLTASVAQSQEISDAMRYSQDNLNGTARFRAMSGAFGALGGDLSSINVNPAGSAIFSNNQMAITLSNNDIKNNSNYFGTNSSEKTNSFDLNQAGAIFVFNNRNTNSNWTKVSMGINYENTNNFDNGLFSAGTNPNNSIDQYFLSYANTGNNGAPVPQQFVNREQGESISTLYSFLGRNLPNRQFPNLNGFAAQQAMIAFYNQGFIIDAADINDPNSLYITNVPSGGNYYQENSVYSTGYNGKLSFNAATSYKDKLYVGLNLNSHFTDYQKSSSFYEDNNAPLTNNYTVSRLQFNNDLNTYGTGFSFQVGAIAKLTNEVRLGLAYESSTWYKLTDELSQSLIAVSANTGGELAPDEVDPQFINVYEAYTLQTPSKLTGSFAYVFGKSGLISVDYALKDYSNTKFKPENDSYFNDLNRDINSILDTTGELRIGAEYKIEALSLRAGYRYEQSPYKNSVTIGDLTGYSAGLGYSFGSTKVDLAYSYAKRNSQQGFFNRGFTDGASIDAINNTVSLSLLFEL</sequence>
<evidence type="ECO:0000256" key="1">
    <source>
        <dbReference type="ARBA" id="ARBA00004571"/>
    </source>
</evidence>
<dbReference type="Proteomes" id="UP000253235">
    <property type="component" value="Unassembled WGS sequence"/>
</dbReference>
<dbReference type="Gene3D" id="2.40.160.60">
    <property type="entry name" value="Outer membrane protein transport protein (OMPP1/FadL/TodX)"/>
    <property type="match status" value="1"/>
</dbReference>
<reference evidence="9 10" key="1">
    <citation type="submission" date="2019-01" db="EMBL/GenBank/DDBJ databases">
        <title>Flavobacterium sp. nov. isolated from arctic soil.</title>
        <authorList>
            <person name="Kim D.-U."/>
        </authorList>
    </citation>
    <scope>NUCLEOTIDE SEQUENCE [LARGE SCALE GENOMIC DNA]</scope>
    <source>
        <strain evidence="9 10">Kopri-42</strain>
    </source>
</reference>
<name>A0A482TVL2_9FLAO</name>
<evidence type="ECO:0000256" key="5">
    <source>
        <dbReference type="ARBA" id="ARBA00022729"/>
    </source>
</evidence>
<evidence type="ECO:0000256" key="6">
    <source>
        <dbReference type="ARBA" id="ARBA00023136"/>
    </source>
</evidence>
<comment type="similarity">
    <text evidence="2">Belongs to the OmpP1/FadL family.</text>
</comment>
<keyword evidence="7" id="KW-0998">Cell outer membrane</keyword>
<accession>A0A482TVL2</accession>
<dbReference type="OrthoDB" id="9765571at2"/>
<gene>
    <name evidence="9" type="ORF">DR871_010245</name>
</gene>
<keyword evidence="5 8" id="KW-0732">Signal</keyword>
<keyword evidence="3" id="KW-1134">Transmembrane beta strand</keyword>
<proteinExistence type="inferred from homology"/>
<keyword evidence="4" id="KW-0812">Transmembrane</keyword>
<evidence type="ECO:0000313" key="9">
    <source>
        <dbReference type="EMBL" id="RYJ51566.1"/>
    </source>
</evidence>
<comment type="caution">
    <text evidence="9">The sequence shown here is derived from an EMBL/GenBank/DDBJ whole genome shotgun (WGS) entry which is preliminary data.</text>
</comment>